<accession>A0A0F4GXE8</accession>
<name>A0A0F4GXE8_9PEZI</name>
<reference evidence="2 3" key="1">
    <citation type="submission" date="2015-03" db="EMBL/GenBank/DDBJ databases">
        <title>RNA-seq based gene annotation and comparative genomics of four Zymoseptoria species reveal species-specific pathogenicity related genes and transposable element activity.</title>
        <authorList>
            <person name="Grandaubert J."/>
            <person name="Bhattacharyya A."/>
            <person name="Stukenbrock E.H."/>
        </authorList>
    </citation>
    <scope>NUCLEOTIDE SEQUENCE [LARGE SCALE GENOMIC DNA]</scope>
    <source>
        <strain evidence="2 3">Zb18110</strain>
    </source>
</reference>
<feature type="region of interest" description="Disordered" evidence="1">
    <location>
        <begin position="435"/>
        <end position="466"/>
    </location>
</feature>
<comment type="caution">
    <text evidence="2">The sequence shown here is derived from an EMBL/GenBank/DDBJ whole genome shotgun (WGS) entry which is preliminary data.</text>
</comment>
<dbReference type="Proteomes" id="UP000033647">
    <property type="component" value="Unassembled WGS sequence"/>
</dbReference>
<feature type="region of interest" description="Disordered" evidence="1">
    <location>
        <begin position="1"/>
        <end position="31"/>
    </location>
</feature>
<feature type="compositionally biased region" description="Polar residues" evidence="1">
    <location>
        <begin position="16"/>
        <end position="29"/>
    </location>
</feature>
<evidence type="ECO:0000256" key="1">
    <source>
        <dbReference type="SAM" id="MobiDB-lite"/>
    </source>
</evidence>
<evidence type="ECO:0000313" key="3">
    <source>
        <dbReference type="Proteomes" id="UP000033647"/>
    </source>
</evidence>
<dbReference type="AlphaFoldDB" id="A0A0F4GXE8"/>
<gene>
    <name evidence="2" type="ORF">TI39_contig281g00008</name>
</gene>
<feature type="region of interest" description="Disordered" evidence="1">
    <location>
        <begin position="104"/>
        <end position="179"/>
    </location>
</feature>
<feature type="compositionally biased region" description="Polar residues" evidence="1">
    <location>
        <begin position="435"/>
        <end position="455"/>
    </location>
</feature>
<protein>
    <submittedName>
        <fullName evidence="2">Uncharacterized protein</fullName>
    </submittedName>
</protein>
<organism evidence="2 3">
    <name type="scientific">Zymoseptoria brevis</name>
    <dbReference type="NCBI Taxonomy" id="1047168"/>
    <lineage>
        <taxon>Eukaryota</taxon>
        <taxon>Fungi</taxon>
        <taxon>Dikarya</taxon>
        <taxon>Ascomycota</taxon>
        <taxon>Pezizomycotina</taxon>
        <taxon>Dothideomycetes</taxon>
        <taxon>Dothideomycetidae</taxon>
        <taxon>Mycosphaerellales</taxon>
        <taxon>Mycosphaerellaceae</taxon>
        <taxon>Zymoseptoria</taxon>
    </lineage>
</organism>
<dbReference type="STRING" id="1047168.A0A0F4GXE8"/>
<feature type="compositionally biased region" description="Basic and acidic residues" evidence="1">
    <location>
        <begin position="137"/>
        <end position="147"/>
    </location>
</feature>
<feature type="compositionally biased region" description="Acidic residues" evidence="1">
    <location>
        <begin position="164"/>
        <end position="174"/>
    </location>
</feature>
<sequence>MESTDRSLVGLDKIFRQTSPQPGNHNYQSPLRKMRSAGNFQARYADLTSNAVYYPTHAPASDHLPTALPGGWSRNDSLAPALQQQQIVPRLHDHFFLEQRIPNSQQQQLEPRPHVQSFREQANSVPGASSMDGSSRSPKEEESHEESREEEEPHVEETSLIRETEDDAEEDDAEQAGAEGVFANELRVVQVLALFGRLRALQTGDMEGELSRRNSEARVPYIALPDLLWLVHQLTKAGEHLVGEVVSREEGLTEAWHVEGSHHHPASSHYLPLSALSELEPGWMDNRETFADFQCNMLDDMTEISTDDYDTASEEDKIEDVTLSPSVAVKSKSSTTSQHLRQTQAENDLIDSYMTPKKAAKHILFFSDSSTPQAIKDFTCAKIVSCIEPSKFDNSATSDVVRFPATPTGICRPSAAINGHNEVVATVVIESKSGETTTNLQQTKANNDPIDSNMTDDLETPRAAFS</sequence>
<feature type="compositionally biased region" description="Polar residues" evidence="1">
    <location>
        <begin position="118"/>
        <end position="133"/>
    </location>
</feature>
<keyword evidence="3" id="KW-1185">Reference proteome</keyword>
<evidence type="ECO:0000313" key="2">
    <source>
        <dbReference type="EMBL" id="KJY01708.1"/>
    </source>
</evidence>
<proteinExistence type="predicted"/>
<dbReference type="OrthoDB" id="439943at2759"/>
<dbReference type="EMBL" id="LAFY01000273">
    <property type="protein sequence ID" value="KJY01708.1"/>
    <property type="molecule type" value="Genomic_DNA"/>
</dbReference>